<dbReference type="EMBL" id="NKCK01000229">
    <property type="protein sequence ID" value="RSL90590.1"/>
    <property type="molecule type" value="Genomic_DNA"/>
</dbReference>
<feature type="compositionally biased region" description="Low complexity" evidence="1">
    <location>
        <begin position="43"/>
        <end position="58"/>
    </location>
</feature>
<reference evidence="2 3" key="1">
    <citation type="submission" date="2017-06" db="EMBL/GenBank/DDBJ databases">
        <title>Comparative genomic analysis of Ambrosia Fusariam Clade fungi.</title>
        <authorList>
            <person name="Stajich J.E."/>
            <person name="Carrillo J."/>
            <person name="Kijimoto T."/>
            <person name="Eskalen A."/>
            <person name="O'Donnell K."/>
            <person name="Kasson M."/>
        </authorList>
    </citation>
    <scope>NUCLEOTIDE SEQUENCE [LARGE SCALE GENOMIC DNA]</scope>
    <source>
        <strain evidence="2 3">NRRL62579</strain>
    </source>
</reference>
<protein>
    <submittedName>
        <fullName evidence="2">Uncharacterized protein</fullName>
    </submittedName>
</protein>
<feature type="region of interest" description="Disordered" evidence="1">
    <location>
        <begin position="1"/>
        <end position="117"/>
    </location>
</feature>
<comment type="caution">
    <text evidence="2">The sequence shown here is derived from an EMBL/GenBank/DDBJ whole genome shotgun (WGS) entry which is preliminary data.</text>
</comment>
<dbReference type="STRING" id="1325735.A0A428SL97"/>
<dbReference type="Proteomes" id="UP000287144">
    <property type="component" value="Unassembled WGS sequence"/>
</dbReference>
<feature type="compositionally biased region" description="Low complexity" evidence="1">
    <location>
        <begin position="24"/>
        <end position="36"/>
    </location>
</feature>
<gene>
    <name evidence="2" type="ORF">CEP52_014535</name>
</gene>
<evidence type="ECO:0000256" key="1">
    <source>
        <dbReference type="SAM" id="MobiDB-lite"/>
    </source>
</evidence>
<keyword evidence="3" id="KW-1185">Reference proteome</keyword>
<dbReference type="AlphaFoldDB" id="A0A428SL97"/>
<feature type="compositionally biased region" description="Low complexity" evidence="1">
    <location>
        <begin position="1"/>
        <end position="17"/>
    </location>
</feature>
<sequence length="165" mass="18112">MIPRKASATPSSSRTTPDLSNRKSYSSGLSAASAFSFNTARTSTGSMHRMSGSSSTSRLPAPKHTTVHNPMPADEEEDVPPVPAIPKASVARPQQRREEPEPSAITAITKNTNDPDDSVQELFLLQEPPWRHPRTPFIEEQQLSPSNTSHTYTSRCQFHGLIPCF</sequence>
<name>A0A428SL97_9HYPO</name>
<proteinExistence type="predicted"/>
<organism evidence="2 3">
    <name type="scientific">Fusarium oligoseptatum</name>
    <dbReference type="NCBI Taxonomy" id="2604345"/>
    <lineage>
        <taxon>Eukaryota</taxon>
        <taxon>Fungi</taxon>
        <taxon>Dikarya</taxon>
        <taxon>Ascomycota</taxon>
        <taxon>Pezizomycotina</taxon>
        <taxon>Sordariomycetes</taxon>
        <taxon>Hypocreomycetidae</taxon>
        <taxon>Hypocreales</taxon>
        <taxon>Nectriaceae</taxon>
        <taxon>Fusarium</taxon>
        <taxon>Fusarium solani species complex</taxon>
    </lineage>
</organism>
<accession>A0A428SL97</accession>
<evidence type="ECO:0000313" key="3">
    <source>
        <dbReference type="Proteomes" id="UP000287144"/>
    </source>
</evidence>
<evidence type="ECO:0000313" key="2">
    <source>
        <dbReference type="EMBL" id="RSL90590.1"/>
    </source>
</evidence>